<sequence>MFSLQTALVIGFVYTQLCFPQFEAAKIPAKTVLFHEASSAQLRTKRFAQSHRVQFRDRLLTPIARAPRTSSTDLDKLQFPIKSGIKSDECFKCLWSCKGGCVYSCYTIC</sequence>
<protein>
    <submittedName>
        <fullName evidence="1">Uncharacterized protein</fullName>
    </submittedName>
</protein>
<gene>
    <name evidence="1" type="ORF">FBUS_04129</name>
</gene>
<dbReference type="EMBL" id="LUCM01001657">
    <property type="protein sequence ID" value="KAA0198544.1"/>
    <property type="molecule type" value="Genomic_DNA"/>
</dbReference>
<dbReference type="AlphaFoldDB" id="A0A8E0S225"/>
<comment type="caution">
    <text evidence="1">The sequence shown here is derived from an EMBL/GenBank/DDBJ whole genome shotgun (WGS) entry which is preliminary data.</text>
</comment>
<name>A0A8E0S225_9TREM</name>
<proteinExistence type="predicted"/>
<dbReference type="Proteomes" id="UP000728185">
    <property type="component" value="Unassembled WGS sequence"/>
</dbReference>
<accession>A0A8E0S225</accession>
<dbReference type="OrthoDB" id="6256247at2759"/>
<keyword evidence="2" id="KW-1185">Reference proteome</keyword>
<evidence type="ECO:0000313" key="1">
    <source>
        <dbReference type="EMBL" id="KAA0198544.1"/>
    </source>
</evidence>
<evidence type="ECO:0000313" key="2">
    <source>
        <dbReference type="Proteomes" id="UP000728185"/>
    </source>
</evidence>
<organism evidence="1 2">
    <name type="scientific">Fasciolopsis buskii</name>
    <dbReference type="NCBI Taxonomy" id="27845"/>
    <lineage>
        <taxon>Eukaryota</taxon>
        <taxon>Metazoa</taxon>
        <taxon>Spiralia</taxon>
        <taxon>Lophotrochozoa</taxon>
        <taxon>Platyhelminthes</taxon>
        <taxon>Trematoda</taxon>
        <taxon>Digenea</taxon>
        <taxon>Plagiorchiida</taxon>
        <taxon>Echinostomata</taxon>
        <taxon>Echinostomatoidea</taxon>
        <taxon>Fasciolidae</taxon>
        <taxon>Fasciolopsis</taxon>
    </lineage>
</organism>
<reference evidence="1" key="1">
    <citation type="submission" date="2019-05" db="EMBL/GenBank/DDBJ databases">
        <title>Annotation for the trematode Fasciolopsis buski.</title>
        <authorList>
            <person name="Choi Y.-J."/>
        </authorList>
    </citation>
    <scope>NUCLEOTIDE SEQUENCE</scope>
    <source>
        <strain evidence="1">HT</strain>
        <tissue evidence="1">Whole worm</tissue>
    </source>
</reference>